<gene>
    <name evidence="2" type="ORF">BHAP_0705</name>
</gene>
<dbReference type="PANTHER" id="PTHR30595:SF6">
    <property type="entry name" value="SCHLAFEN ALBA-2 DOMAIN-CONTAINING PROTEIN"/>
    <property type="match status" value="1"/>
</dbReference>
<dbReference type="Pfam" id="PF13749">
    <property type="entry name" value="HATPase_c_4"/>
    <property type="match status" value="1"/>
</dbReference>
<evidence type="ECO:0000259" key="1">
    <source>
        <dbReference type="Pfam" id="PF04326"/>
    </source>
</evidence>
<dbReference type="GO" id="GO:0004386">
    <property type="term" value="F:helicase activity"/>
    <property type="evidence" value="ECO:0007669"/>
    <property type="project" value="UniProtKB-KW"/>
</dbReference>
<dbReference type="RefSeq" id="WP_094729367.1">
    <property type="nucleotide sequence ID" value="NZ_MWWY01000014.1"/>
</dbReference>
<dbReference type="InterPro" id="IPR007421">
    <property type="entry name" value="Schlafen_AlbA_2_dom"/>
</dbReference>
<keyword evidence="2" id="KW-0378">Hydrolase</keyword>
<keyword evidence="2" id="KW-0547">Nucleotide-binding</keyword>
<dbReference type="Gene3D" id="3.30.950.30">
    <property type="entry name" value="Schlafen, AAA domain"/>
    <property type="match status" value="1"/>
</dbReference>
<comment type="caution">
    <text evidence="2">The sequence shown here is derived from an EMBL/GenBank/DDBJ whole genome shotgun (WGS) entry which is preliminary data.</text>
</comment>
<name>A0A261G195_9BIFI</name>
<evidence type="ECO:0000313" key="3">
    <source>
        <dbReference type="Proteomes" id="UP000216074"/>
    </source>
</evidence>
<feature type="domain" description="Schlafen AlbA-2" evidence="1">
    <location>
        <begin position="19"/>
        <end position="137"/>
    </location>
</feature>
<dbReference type="InterPro" id="IPR038461">
    <property type="entry name" value="Schlafen_AlbA_2_dom_sf"/>
</dbReference>
<dbReference type="PANTHER" id="PTHR30595">
    <property type="entry name" value="GLPR-RELATED TRANSCRIPTIONAL REPRESSOR"/>
    <property type="match status" value="1"/>
</dbReference>
<keyword evidence="3" id="KW-1185">Reference proteome</keyword>
<dbReference type="Proteomes" id="UP000216074">
    <property type="component" value="Unassembled WGS sequence"/>
</dbReference>
<dbReference type="EMBL" id="MWWY01000014">
    <property type="protein sequence ID" value="OZG65201.1"/>
    <property type="molecule type" value="Genomic_DNA"/>
</dbReference>
<reference evidence="2 3" key="1">
    <citation type="journal article" date="2017" name="BMC Genomics">
        <title>Comparative genomic and phylogenomic analyses of the Bifidobacteriaceae family.</title>
        <authorList>
            <person name="Lugli G.A."/>
            <person name="Milani C."/>
            <person name="Turroni F."/>
            <person name="Duranti S."/>
            <person name="Mancabelli L."/>
            <person name="Mangifesta M."/>
            <person name="Ferrario C."/>
            <person name="Modesto M."/>
            <person name="Mattarelli P."/>
            <person name="Jiri K."/>
            <person name="van Sinderen D."/>
            <person name="Ventura M."/>
        </authorList>
    </citation>
    <scope>NUCLEOTIDE SEQUENCE [LARGE SCALE GENOMIC DNA]</scope>
    <source>
        <strain evidence="2 3">DSM 100202</strain>
    </source>
</reference>
<organism evidence="2 3">
    <name type="scientific">Bifidobacterium hapali</name>
    <dbReference type="NCBI Taxonomy" id="1630172"/>
    <lineage>
        <taxon>Bacteria</taxon>
        <taxon>Bacillati</taxon>
        <taxon>Actinomycetota</taxon>
        <taxon>Actinomycetes</taxon>
        <taxon>Bifidobacteriales</taxon>
        <taxon>Bifidobacteriaceae</taxon>
        <taxon>Bifidobacterium</taxon>
    </lineage>
</organism>
<accession>A0A261G195</accession>
<keyword evidence="2" id="KW-0347">Helicase</keyword>
<dbReference type="OrthoDB" id="9805115at2"/>
<protein>
    <submittedName>
        <fullName evidence="2">ATP-dependent DNA helicase RecG</fullName>
    </submittedName>
</protein>
<keyword evidence="2" id="KW-0067">ATP-binding</keyword>
<dbReference type="InterPro" id="IPR038475">
    <property type="entry name" value="RecG_C_sf"/>
</dbReference>
<proteinExistence type="predicted"/>
<sequence length="483" mass="54690">MLQVPVTSNDIDVLARAPESQYFDRKSAKIKPNDLARTIVSFANSAGGKIAVGIEDDGVVSGFRYDGAQPVEAFEQCALLHCDPVPMVTPLRIPVTNARGEEDMVLVLNVSASQNRVIRRKNDGKVFLRSGDKSVQLEYGQILSLEYDKRQIVFEDEPVRGTSIENVDSEVLDRYKRALGTTVSDEKALYSGQFLTDNGELTHAGVLLFAAHPTRFMPQARVLRFEGKRLETGSQLNIIKDRTFEGPIPKIVEGASLFISGMLREYQYMDKNAKFQTIPEYPEFAWFEGLVNAVTHRDYSNTGEHIRISMYDDRLEILSPGKLPNTVTLENMRTTRYARNPRIAKTLVAFGWVREMNEGVQRIYSEMQKAFLHDPVYSEPNGQYVKLTLENSSTSRVLRTQDTLENRIGRDTLDSLNEYEIEAVQLAYSEKRITRKSLAVHLGRSLKLASATLHALTDKDVLQWHGSSTRDPHQYYSLKQDEQ</sequence>
<dbReference type="Pfam" id="PF04326">
    <property type="entry name" value="SLFN_AlbA_2"/>
    <property type="match status" value="1"/>
</dbReference>
<dbReference type="AlphaFoldDB" id="A0A261G195"/>
<dbReference type="Gene3D" id="3.30.565.60">
    <property type="match status" value="1"/>
</dbReference>
<evidence type="ECO:0000313" key="2">
    <source>
        <dbReference type="EMBL" id="OZG65201.1"/>
    </source>
</evidence>